<dbReference type="PANTHER" id="PTHR30154:SF53">
    <property type="entry name" value="HTH-TYPE TRANSCRIPTIONAL REGULATOR LRPC"/>
    <property type="match status" value="1"/>
</dbReference>
<dbReference type="Pfam" id="PF01037">
    <property type="entry name" value="AsnC_trans_reg"/>
    <property type="match status" value="1"/>
</dbReference>
<accession>A0A2T0UPK1</accession>
<evidence type="ECO:0000259" key="4">
    <source>
        <dbReference type="PROSITE" id="PS50956"/>
    </source>
</evidence>
<dbReference type="PRINTS" id="PR00033">
    <property type="entry name" value="HTHASNC"/>
</dbReference>
<dbReference type="PANTHER" id="PTHR30154">
    <property type="entry name" value="LEUCINE-RESPONSIVE REGULATORY PROTEIN"/>
    <property type="match status" value="1"/>
</dbReference>
<dbReference type="AlphaFoldDB" id="A0A2T0UPK1"/>
<keyword evidence="2" id="KW-0238">DNA-binding</keyword>
<sequence>MDRMDWRLVEELQADARLSYNELARRVHLSAPTVAERVRKLESSGVITGYRAHVDPAAVGLPVQAVVVMDCYGPRCLLRDPEVPSWPQIRQLFRITGDGCSVLVAAVPSMPDFESFIDRLARYGRPSSSMVLSQPLAWAPVAAPEGRGD</sequence>
<dbReference type="RefSeq" id="WP_106363756.1">
    <property type="nucleotide sequence ID" value="NZ_PVTJ01000003.1"/>
</dbReference>
<proteinExistence type="predicted"/>
<dbReference type="OrthoDB" id="9809462at2"/>
<comment type="caution">
    <text evidence="5">The sequence shown here is derived from an EMBL/GenBank/DDBJ whole genome shotgun (WGS) entry which is preliminary data.</text>
</comment>
<dbReference type="Gene3D" id="3.30.70.920">
    <property type="match status" value="1"/>
</dbReference>
<dbReference type="Gene3D" id="1.10.10.10">
    <property type="entry name" value="Winged helix-like DNA-binding domain superfamily/Winged helix DNA-binding domain"/>
    <property type="match status" value="1"/>
</dbReference>
<dbReference type="SUPFAM" id="SSF46785">
    <property type="entry name" value="Winged helix' DNA-binding domain"/>
    <property type="match status" value="1"/>
</dbReference>
<dbReference type="InterPro" id="IPR036390">
    <property type="entry name" value="WH_DNA-bd_sf"/>
</dbReference>
<evidence type="ECO:0000313" key="5">
    <source>
        <dbReference type="EMBL" id="PRY59853.1"/>
    </source>
</evidence>
<keyword evidence="6" id="KW-1185">Reference proteome</keyword>
<feature type="domain" description="HTH asnC-type" evidence="4">
    <location>
        <begin position="1"/>
        <end position="62"/>
    </location>
</feature>
<dbReference type="InterPro" id="IPR011991">
    <property type="entry name" value="ArsR-like_HTH"/>
</dbReference>
<dbReference type="GO" id="GO:0043565">
    <property type="term" value="F:sequence-specific DNA binding"/>
    <property type="evidence" value="ECO:0007669"/>
    <property type="project" value="InterPro"/>
</dbReference>
<dbReference type="SMART" id="SM00344">
    <property type="entry name" value="HTH_ASNC"/>
    <property type="match status" value="1"/>
</dbReference>
<dbReference type="GO" id="GO:0005829">
    <property type="term" value="C:cytosol"/>
    <property type="evidence" value="ECO:0007669"/>
    <property type="project" value="TreeGrafter"/>
</dbReference>
<dbReference type="GO" id="GO:0043200">
    <property type="term" value="P:response to amino acid"/>
    <property type="evidence" value="ECO:0007669"/>
    <property type="project" value="TreeGrafter"/>
</dbReference>
<evidence type="ECO:0000256" key="1">
    <source>
        <dbReference type="ARBA" id="ARBA00023015"/>
    </source>
</evidence>
<dbReference type="SUPFAM" id="SSF54909">
    <property type="entry name" value="Dimeric alpha+beta barrel"/>
    <property type="match status" value="1"/>
</dbReference>
<dbReference type="PROSITE" id="PS50956">
    <property type="entry name" value="HTH_ASNC_2"/>
    <property type="match status" value="1"/>
</dbReference>
<dbReference type="InterPro" id="IPR036388">
    <property type="entry name" value="WH-like_DNA-bd_sf"/>
</dbReference>
<keyword evidence="1" id="KW-0805">Transcription regulation</keyword>
<dbReference type="CDD" id="cd00090">
    <property type="entry name" value="HTH_ARSR"/>
    <property type="match status" value="1"/>
</dbReference>
<organism evidence="5 6">
    <name type="scientific">Glycomyces artemisiae</name>
    <dbReference type="NCBI Taxonomy" id="1076443"/>
    <lineage>
        <taxon>Bacteria</taxon>
        <taxon>Bacillati</taxon>
        <taxon>Actinomycetota</taxon>
        <taxon>Actinomycetes</taxon>
        <taxon>Glycomycetales</taxon>
        <taxon>Glycomycetaceae</taxon>
        <taxon>Glycomyces</taxon>
    </lineage>
</organism>
<dbReference type="Proteomes" id="UP000238176">
    <property type="component" value="Unassembled WGS sequence"/>
</dbReference>
<reference evidence="5 6" key="1">
    <citation type="submission" date="2018-03" db="EMBL/GenBank/DDBJ databases">
        <title>Genomic Encyclopedia of Type Strains, Phase III (KMG-III): the genomes of soil and plant-associated and newly described type strains.</title>
        <authorList>
            <person name="Whitman W."/>
        </authorList>
    </citation>
    <scope>NUCLEOTIDE SEQUENCE [LARGE SCALE GENOMIC DNA]</scope>
    <source>
        <strain evidence="5 6">CGMCC 4.7067</strain>
    </source>
</reference>
<evidence type="ECO:0000313" key="6">
    <source>
        <dbReference type="Proteomes" id="UP000238176"/>
    </source>
</evidence>
<dbReference type="EMBL" id="PVTJ01000003">
    <property type="protein sequence ID" value="PRY59853.1"/>
    <property type="molecule type" value="Genomic_DNA"/>
</dbReference>
<gene>
    <name evidence="5" type="ORF">B0I28_103327</name>
</gene>
<evidence type="ECO:0000256" key="3">
    <source>
        <dbReference type="ARBA" id="ARBA00023163"/>
    </source>
</evidence>
<dbReference type="InterPro" id="IPR011008">
    <property type="entry name" value="Dimeric_a/b-barrel"/>
</dbReference>
<protein>
    <submittedName>
        <fullName evidence="5">AsnC family transcriptional regulator</fullName>
    </submittedName>
</protein>
<dbReference type="InterPro" id="IPR019888">
    <property type="entry name" value="Tscrpt_reg_AsnC-like"/>
</dbReference>
<dbReference type="FunFam" id="1.10.10.10:FF:000186">
    <property type="entry name" value="AsnC family transcriptional regulator"/>
    <property type="match status" value="1"/>
</dbReference>
<dbReference type="InterPro" id="IPR019887">
    <property type="entry name" value="Tscrpt_reg_AsnC/Lrp_C"/>
</dbReference>
<evidence type="ECO:0000256" key="2">
    <source>
        <dbReference type="ARBA" id="ARBA00023125"/>
    </source>
</evidence>
<name>A0A2T0UPK1_9ACTN</name>
<dbReference type="Pfam" id="PF13404">
    <property type="entry name" value="HTH_AsnC-type"/>
    <property type="match status" value="1"/>
</dbReference>
<keyword evidence="3" id="KW-0804">Transcription</keyword>
<dbReference type="InterPro" id="IPR000485">
    <property type="entry name" value="AsnC-type_HTH_dom"/>
</dbReference>